<dbReference type="OrthoDB" id="3248508at2759"/>
<dbReference type="Gene3D" id="3.40.50.1820">
    <property type="entry name" value="alpha/beta hydrolase"/>
    <property type="match status" value="1"/>
</dbReference>
<dbReference type="EMBL" id="JAACJO010000014">
    <property type="protein sequence ID" value="KAF5350619.1"/>
    <property type="molecule type" value="Genomic_DNA"/>
</dbReference>
<evidence type="ECO:0000259" key="2">
    <source>
        <dbReference type="Pfam" id="PF00975"/>
    </source>
</evidence>
<feature type="region of interest" description="Disordered" evidence="1">
    <location>
        <begin position="282"/>
        <end position="301"/>
    </location>
</feature>
<protein>
    <recommendedName>
        <fullName evidence="2">Thioesterase domain-containing protein</fullName>
    </recommendedName>
</protein>
<dbReference type="InterPro" id="IPR001031">
    <property type="entry name" value="Thioesterase"/>
</dbReference>
<sequence length="426" mass="47574">MPQLVHLVYIHGFQGNDTTFQNHLAHHILPQLDIKVQTSLYPTYKSIKPLSNATKNFLEWLQTQPPGPVILLGHSMGGLLAAEAATDPSNALDERTGKPRRIVGVVAFDTPYLGMHPHVIISGIASLFPKNTKEEQEKLENEMNAHPDVTVVPGKVTDDWESVKRDAAVRPSYDRTSSGTSSYLSAVHSFSSSASSSKRSLASFRSASPLFDRVLDFTSEQADRPFARWLKKHSDDPVSAGKRWVVERLQFGGATFDPTGLKERYVRLVGWQNGMWVNYWTQTPPKSTESGRPEHEDDKRKEEELAYNDLGLMESGIVATPAKSESFSSSIEREWMREIGKLEKHETKPDGKERKIKGGRHFIILPTGLGRKFGGEGNWQKVVIGGVDDEVAAHCGLFIRGQNLDYDGLVDRVGQRILDWCGRLQT</sequence>
<keyword evidence="4" id="KW-1185">Reference proteome</keyword>
<organism evidence="3 4">
    <name type="scientific">Leucocoprinus leucothites</name>
    <dbReference type="NCBI Taxonomy" id="201217"/>
    <lineage>
        <taxon>Eukaryota</taxon>
        <taxon>Fungi</taxon>
        <taxon>Dikarya</taxon>
        <taxon>Basidiomycota</taxon>
        <taxon>Agaricomycotina</taxon>
        <taxon>Agaricomycetes</taxon>
        <taxon>Agaricomycetidae</taxon>
        <taxon>Agaricales</taxon>
        <taxon>Agaricineae</taxon>
        <taxon>Agaricaceae</taxon>
        <taxon>Leucocoprinus</taxon>
    </lineage>
</organism>
<dbReference type="PANTHER" id="PTHR47842">
    <property type="entry name" value="EXPRESSED PROTEIN"/>
    <property type="match status" value="1"/>
</dbReference>
<dbReference type="Pfam" id="PF00975">
    <property type="entry name" value="Thioesterase"/>
    <property type="match status" value="1"/>
</dbReference>
<feature type="domain" description="Thioesterase" evidence="2">
    <location>
        <begin position="7"/>
        <end position="111"/>
    </location>
</feature>
<evidence type="ECO:0000313" key="4">
    <source>
        <dbReference type="Proteomes" id="UP000559027"/>
    </source>
</evidence>
<gene>
    <name evidence="3" type="ORF">D9756_008638</name>
</gene>
<dbReference type="InterPro" id="IPR029058">
    <property type="entry name" value="AB_hydrolase_fold"/>
</dbReference>
<proteinExistence type="predicted"/>
<name>A0A8H5D070_9AGAR</name>
<dbReference type="PANTHER" id="PTHR47842:SF3">
    <property type="entry name" value="DUF676 DOMAIN-CONTAINING PROTEIN"/>
    <property type="match status" value="1"/>
</dbReference>
<feature type="compositionally biased region" description="Basic and acidic residues" evidence="1">
    <location>
        <begin position="289"/>
        <end position="301"/>
    </location>
</feature>
<dbReference type="SUPFAM" id="SSF53474">
    <property type="entry name" value="alpha/beta-Hydrolases"/>
    <property type="match status" value="1"/>
</dbReference>
<comment type="caution">
    <text evidence="3">The sequence shown here is derived from an EMBL/GenBank/DDBJ whole genome shotgun (WGS) entry which is preliminary data.</text>
</comment>
<accession>A0A8H5D070</accession>
<dbReference type="AlphaFoldDB" id="A0A8H5D070"/>
<reference evidence="3 4" key="1">
    <citation type="journal article" date="2020" name="ISME J.">
        <title>Uncovering the hidden diversity of litter-decomposition mechanisms in mushroom-forming fungi.</title>
        <authorList>
            <person name="Floudas D."/>
            <person name="Bentzer J."/>
            <person name="Ahren D."/>
            <person name="Johansson T."/>
            <person name="Persson P."/>
            <person name="Tunlid A."/>
        </authorList>
    </citation>
    <scope>NUCLEOTIDE SEQUENCE [LARGE SCALE GENOMIC DNA]</scope>
    <source>
        <strain evidence="3 4">CBS 146.42</strain>
    </source>
</reference>
<evidence type="ECO:0000256" key="1">
    <source>
        <dbReference type="SAM" id="MobiDB-lite"/>
    </source>
</evidence>
<evidence type="ECO:0000313" key="3">
    <source>
        <dbReference type="EMBL" id="KAF5350619.1"/>
    </source>
</evidence>
<dbReference type="Proteomes" id="UP000559027">
    <property type="component" value="Unassembled WGS sequence"/>
</dbReference>